<accession>A0A4Q2K157</accession>
<dbReference type="EMBL" id="SDPW01000001">
    <property type="protein sequence ID" value="RXZ53681.1"/>
    <property type="molecule type" value="Genomic_DNA"/>
</dbReference>
<dbReference type="OrthoDB" id="7959174at2"/>
<organism evidence="2 3">
    <name type="scientific">Senegalimassilia faecalis</name>
    <dbReference type="NCBI Taxonomy" id="2509433"/>
    <lineage>
        <taxon>Bacteria</taxon>
        <taxon>Bacillati</taxon>
        <taxon>Actinomycetota</taxon>
        <taxon>Coriobacteriia</taxon>
        <taxon>Coriobacteriales</taxon>
        <taxon>Coriobacteriaceae</taxon>
        <taxon>Senegalimassilia</taxon>
    </lineage>
</organism>
<comment type="caution">
    <text evidence="2">The sequence shown here is derived from an EMBL/GenBank/DDBJ whole genome shotgun (WGS) entry which is preliminary data.</text>
</comment>
<name>A0A4Q2K157_9ACTN</name>
<dbReference type="Gene3D" id="1.20.120.680">
    <property type="entry name" value="Formiminotetrahydrofolate cyclodeaminase monomer, up-and-down helical bundle"/>
    <property type="match status" value="1"/>
</dbReference>
<evidence type="ECO:0000259" key="1">
    <source>
        <dbReference type="Pfam" id="PF04961"/>
    </source>
</evidence>
<dbReference type="RefSeq" id="WP_129423378.1">
    <property type="nucleotide sequence ID" value="NZ_SDPW01000001.1"/>
</dbReference>
<dbReference type="AlphaFoldDB" id="A0A4Q2K157"/>
<dbReference type="InterPro" id="IPR036178">
    <property type="entry name" value="Formintransfe-cycloase-like_sf"/>
</dbReference>
<dbReference type="InterPro" id="IPR007044">
    <property type="entry name" value="Cyclodeamin/CycHdrlase"/>
</dbReference>
<dbReference type="SUPFAM" id="SSF101262">
    <property type="entry name" value="Methenyltetrahydrofolate cyclohydrolase-like"/>
    <property type="match status" value="1"/>
</dbReference>
<reference evidence="2 3" key="1">
    <citation type="submission" date="2019-01" db="EMBL/GenBank/DDBJ databases">
        <title>Senegalimassilia sp. nov. KGMB04484 isolated human feces.</title>
        <authorList>
            <person name="Han K.-I."/>
            <person name="Kim J.-S."/>
            <person name="Lee K.C."/>
            <person name="Suh M.K."/>
            <person name="Eom M.K."/>
            <person name="Lee J.H."/>
            <person name="Park S.-H."/>
            <person name="Kang S.W."/>
            <person name="Park J.-E."/>
            <person name="Oh B.S."/>
            <person name="Yu S.Y."/>
            <person name="Choi S.-H."/>
            <person name="Lee D.H."/>
            <person name="Yoon H."/>
            <person name="Kim B.-Y."/>
            <person name="Lee J.H."/>
            <person name="Lee J.-S."/>
        </authorList>
    </citation>
    <scope>NUCLEOTIDE SEQUENCE [LARGE SCALE GENOMIC DNA]</scope>
    <source>
        <strain evidence="2 3">KGMB04484</strain>
    </source>
</reference>
<gene>
    <name evidence="2" type="ORF">ET524_03615</name>
</gene>
<sequence length="203" mass="21396">MDTSFVEELASAAPTPGGGGASAYCGALASALASMVGNLTVGKKSFAQVEPEVYMRLEKLAALRRRLLELVGEDAQAFGPLAAAYRMPKDTPEQQAAKEAAIQAALVDACEVPLDIMRTAAVVVDHTEFLAYNGSRMARSDAGVAAAFARAAVDGASLNVYINVASMADDARAEGYRKEADRLVAKTRERCDEVFAFVKDAIS</sequence>
<dbReference type="GO" id="GO:0003824">
    <property type="term" value="F:catalytic activity"/>
    <property type="evidence" value="ECO:0007669"/>
    <property type="project" value="InterPro"/>
</dbReference>
<evidence type="ECO:0000313" key="2">
    <source>
        <dbReference type="EMBL" id="RXZ53681.1"/>
    </source>
</evidence>
<keyword evidence="3" id="KW-1185">Reference proteome</keyword>
<evidence type="ECO:0000313" key="3">
    <source>
        <dbReference type="Proteomes" id="UP000293345"/>
    </source>
</evidence>
<protein>
    <submittedName>
        <fullName evidence="2">Sugar ABC transporter substrate-binding protein</fullName>
    </submittedName>
</protein>
<dbReference type="Proteomes" id="UP000293345">
    <property type="component" value="Unassembled WGS sequence"/>
</dbReference>
<proteinExistence type="predicted"/>
<dbReference type="Pfam" id="PF04961">
    <property type="entry name" value="FTCD_C"/>
    <property type="match status" value="1"/>
</dbReference>
<feature type="domain" description="Cyclodeaminase/cyclohydrolase" evidence="1">
    <location>
        <begin position="4"/>
        <end position="181"/>
    </location>
</feature>